<evidence type="ECO:0008006" key="4">
    <source>
        <dbReference type="Google" id="ProtNLM"/>
    </source>
</evidence>
<evidence type="ECO:0000313" key="2">
    <source>
        <dbReference type="EMBL" id="AFK55771.1"/>
    </source>
</evidence>
<dbReference type="HOGENOM" id="CLU_855097_0_0_5"/>
<keyword evidence="3" id="KW-1185">Reference proteome</keyword>
<organism evidence="2 3">
    <name type="scientific">Tistrella mobilis (strain KA081020-065)</name>
    <dbReference type="NCBI Taxonomy" id="1110502"/>
    <lineage>
        <taxon>Bacteria</taxon>
        <taxon>Pseudomonadati</taxon>
        <taxon>Pseudomonadota</taxon>
        <taxon>Alphaproteobacteria</taxon>
        <taxon>Geminicoccales</taxon>
        <taxon>Geminicoccaceae</taxon>
        <taxon>Tistrella</taxon>
    </lineage>
</organism>
<evidence type="ECO:0000256" key="1">
    <source>
        <dbReference type="SAM" id="MobiDB-lite"/>
    </source>
</evidence>
<dbReference type="EMBL" id="CP003237">
    <property type="protein sequence ID" value="AFK55771.1"/>
    <property type="molecule type" value="Genomic_DNA"/>
</dbReference>
<dbReference type="RefSeq" id="WP_014747448.1">
    <property type="nucleotide sequence ID" value="NC_017957.2"/>
</dbReference>
<reference evidence="2 3" key="1">
    <citation type="journal article" date="2012" name="J. Am. Chem. Soc.">
        <title>Bacterial biosynthesis and maturation of the didemnin anti-cancer agents.</title>
        <authorList>
            <person name="Xu Y."/>
            <person name="Kersten R.D."/>
            <person name="Nam S.J."/>
            <person name="Lu L."/>
            <person name="Al-Suwailem A.M."/>
            <person name="Zheng H."/>
            <person name="Fenical W."/>
            <person name="Dorrestein P.C."/>
            <person name="Moore B.S."/>
            <person name="Qian P.Y."/>
        </authorList>
    </citation>
    <scope>NUCLEOTIDE SEQUENCE [LARGE SCALE GENOMIC DNA]</scope>
    <source>
        <strain evidence="2 3">KA081020-065</strain>
    </source>
</reference>
<dbReference type="KEGG" id="tmo:TMO_a0368"/>
<geneLocation type="plasmid" evidence="2 3">
    <name>pTM1</name>
</geneLocation>
<sequence length="325" mass="34681">MTPFGPAKVGPGQDQKPATAPTSAAERLTTPALTGGFDLLGPVFTREVIHLRCAAPAGLEDGPWMGAAVRGALGRVLEERAANGGAGGRRDPFNRPAAFAILFQTQAMLTRRLEVPRPWRLRVQRRGRSLTIEIALYGFAGYWAPAVADALVEALAAGVSLRALGRMRVPWPVEALEIRRVTGLPTGPDTRLPDTSRALVLDIETPLALKAGGALAGHLDNLPMMLADRASGLARWHDIAIAADFSALRTASRRLRIQADGLIPDRWERRSGRLAGRIIPMAGFRGRLILQDLDPAFALPLAIAADAHLGQGATAGLGWFSVSED</sequence>
<name>I3TSN3_TISMK</name>
<accession>I3TSN3</accession>
<keyword evidence="2" id="KW-0614">Plasmid</keyword>
<evidence type="ECO:0000313" key="3">
    <source>
        <dbReference type="Proteomes" id="UP000005258"/>
    </source>
</evidence>
<proteinExistence type="predicted"/>
<protein>
    <recommendedName>
        <fullName evidence="4">CRISPR-associated protein Cas6 C-terminal domain-containing protein</fullName>
    </recommendedName>
</protein>
<dbReference type="Proteomes" id="UP000005258">
    <property type="component" value="Plasmid pTM1"/>
</dbReference>
<gene>
    <name evidence="2" type="ordered locus">TMO_a0368</name>
</gene>
<dbReference type="AlphaFoldDB" id="I3TSN3"/>
<feature type="region of interest" description="Disordered" evidence="1">
    <location>
        <begin position="1"/>
        <end position="26"/>
    </location>
</feature>